<dbReference type="AlphaFoldDB" id="A0A917FEF8"/>
<feature type="signal peptide" evidence="1">
    <location>
        <begin position="1"/>
        <end position="30"/>
    </location>
</feature>
<proteinExistence type="predicted"/>
<accession>A0A917FEF8</accession>
<dbReference type="Proteomes" id="UP000632498">
    <property type="component" value="Unassembled WGS sequence"/>
</dbReference>
<keyword evidence="1" id="KW-0732">Signal</keyword>
<evidence type="ECO:0000313" key="2">
    <source>
        <dbReference type="EMBL" id="GGF69957.1"/>
    </source>
</evidence>
<organism evidence="2 3">
    <name type="scientific">Terasakiella brassicae</name>
    <dbReference type="NCBI Taxonomy" id="1634917"/>
    <lineage>
        <taxon>Bacteria</taxon>
        <taxon>Pseudomonadati</taxon>
        <taxon>Pseudomonadota</taxon>
        <taxon>Alphaproteobacteria</taxon>
        <taxon>Rhodospirillales</taxon>
        <taxon>Terasakiellaceae</taxon>
        <taxon>Terasakiella</taxon>
    </lineage>
</organism>
<dbReference type="SUPFAM" id="SSF53850">
    <property type="entry name" value="Periplasmic binding protein-like II"/>
    <property type="match status" value="1"/>
</dbReference>
<evidence type="ECO:0000313" key="3">
    <source>
        <dbReference type="Proteomes" id="UP000632498"/>
    </source>
</evidence>
<reference evidence="2" key="2">
    <citation type="submission" date="2020-09" db="EMBL/GenBank/DDBJ databases">
        <authorList>
            <person name="Sun Q."/>
            <person name="Zhou Y."/>
        </authorList>
    </citation>
    <scope>NUCLEOTIDE SEQUENCE</scope>
    <source>
        <strain evidence="2">CGMCC 1.15254</strain>
    </source>
</reference>
<evidence type="ECO:0000256" key="1">
    <source>
        <dbReference type="SAM" id="SignalP"/>
    </source>
</evidence>
<reference evidence="2" key="1">
    <citation type="journal article" date="2014" name="Int. J. Syst. Evol. Microbiol.">
        <title>Complete genome sequence of Corynebacterium casei LMG S-19264T (=DSM 44701T), isolated from a smear-ripened cheese.</title>
        <authorList>
            <consortium name="US DOE Joint Genome Institute (JGI-PGF)"/>
            <person name="Walter F."/>
            <person name="Albersmeier A."/>
            <person name="Kalinowski J."/>
            <person name="Ruckert C."/>
        </authorList>
    </citation>
    <scope>NUCLEOTIDE SEQUENCE</scope>
    <source>
        <strain evidence="2">CGMCC 1.15254</strain>
    </source>
</reference>
<sequence length="287" mass="33058">MRHIKTFLNTFLLSAAFLLLLAGFHTGASAKPTLNWATNDLIPFYINDGAYKEQGISDQWIRFFETYLPQYQHIRVPMNMARFYAQAEQGDLVCNPLLLKTKNREAFLAYSNAMKPAYAHILVSTHPIDYPEEGISLSDFIKADPDGLIVQAERSYGPILDRIIDQAIQNGQAKRSRMGTQQLFTMIEKGRIIHFLDIENSVTYYNKMHTGTRKLYNIPIKEDRLERFGYLACTKSPEGQRVISAANKILKEKAASPELRTILESWMVPENLPRFRRFYDLTILNQQ</sequence>
<dbReference type="InterPro" id="IPR011972">
    <property type="entry name" value="CHP02285"/>
</dbReference>
<keyword evidence="3" id="KW-1185">Reference proteome</keyword>
<dbReference type="RefSeq" id="WP_188665721.1">
    <property type="nucleotide sequence ID" value="NZ_BMHV01000018.1"/>
</dbReference>
<evidence type="ECO:0008006" key="4">
    <source>
        <dbReference type="Google" id="ProtNLM"/>
    </source>
</evidence>
<dbReference type="EMBL" id="BMHV01000018">
    <property type="protein sequence ID" value="GGF69957.1"/>
    <property type="molecule type" value="Genomic_DNA"/>
</dbReference>
<protein>
    <recommendedName>
        <fullName evidence="4">Solute-binding protein family 3/N-terminal domain-containing protein</fullName>
    </recommendedName>
</protein>
<dbReference type="NCBIfam" id="TIGR02285">
    <property type="entry name" value="TIGR02285 family protein"/>
    <property type="match status" value="1"/>
</dbReference>
<gene>
    <name evidence="2" type="ORF">GCM10011332_24960</name>
</gene>
<name>A0A917FEF8_9PROT</name>
<feature type="chain" id="PRO_5037249048" description="Solute-binding protein family 3/N-terminal domain-containing protein" evidence="1">
    <location>
        <begin position="31"/>
        <end position="287"/>
    </location>
</feature>
<comment type="caution">
    <text evidence="2">The sequence shown here is derived from an EMBL/GenBank/DDBJ whole genome shotgun (WGS) entry which is preliminary data.</text>
</comment>